<protein>
    <submittedName>
        <fullName evidence="2">ImmA/IrrE family metallo-endopeptidase</fullName>
    </submittedName>
</protein>
<gene>
    <name evidence="2" type="ORF">L9G74_08280</name>
</gene>
<dbReference type="InterPro" id="IPR010359">
    <property type="entry name" value="IrrE_HExxH"/>
</dbReference>
<name>A0ABT2FJC5_9GAMM</name>
<proteinExistence type="predicted"/>
<dbReference type="Proteomes" id="UP001201549">
    <property type="component" value="Unassembled WGS sequence"/>
</dbReference>
<comment type="caution">
    <text evidence="2">The sequence shown here is derived from an EMBL/GenBank/DDBJ whole genome shotgun (WGS) entry which is preliminary data.</text>
</comment>
<keyword evidence="3" id="KW-1185">Reference proteome</keyword>
<dbReference type="Gene3D" id="1.10.10.2910">
    <property type="match status" value="1"/>
</dbReference>
<evidence type="ECO:0000313" key="3">
    <source>
        <dbReference type="Proteomes" id="UP001201549"/>
    </source>
</evidence>
<dbReference type="PANTHER" id="PTHR43236:SF2">
    <property type="entry name" value="BLL0069 PROTEIN"/>
    <property type="match status" value="1"/>
</dbReference>
<sequence length="164" mass="18830">MSNINMSKEHIENARMLIRQFHNILPVKVGSIASKLGVKVKISTLPTGISGEIKKEDNTYIIKVNRHDVKERQRFTIAHEIGHFILHKEMIGDGIVDDALYRSKLSDRLEAEANKFAAEILMPWDLIKSKIEEFRDLKNEELYEALSKEFEVSTTAIKIRLGKL</sequence>
<dbReference type="EMBL" id="JAKOGG010000004">
    <property type="protein sequence ID" value="MCS4556432.1"/>
    <property type="molecule type" value="Genomic_DNA"/>
</dbReference>
<accession>A0ABT2FJC5</accession>
<dbReference type="InterPro" id="IPR052345">
    <property type="entry name" value="Rad_response_metalloprotease"/>
</dbReference>
<reference evidence="3" key="1">
    <citation type="submission" date="2023-07" db="EMBL/GenBank/DDBJ databases">
        <title>Shewanella mangrovi sp. nov., an acetaldehyde- degrading bacterium isolated from mangrove sediment.</title>
        <authorList>
            <person name="Liu Y."/>
        </authorList>
    </citation>
    <scope>NUCLEOTIDE SEQUENCE [LARGE SCALE GENOMIC DNA]</scope>
    <source>
        <strain evidence="3">C32</strain>
    </source>
</reference>
<evidence type="ECO:0000259" key="1">
    <source>
        <dbReference type="Pfam" id="PF06114"/>
    </source>
</evidence>
<dbReference type="PANTHER" id="PTHR43236">
    <property type="entry name" value="ANTITOXIN HIGA1"/>
    <property type="match status" value="1"/>
</dbReference>
<feature type="domain" description="IrrE N-terminal-like" evidence="1">
    <location>
        <begin position="34"/>
        <end position="161"/>
    </location>
</feature>
<evidence type="ECO:0000313" key="2">
    <source>
        <dbReference type="EMBL" id="MCS4556432.1"/>
    </source>
</evidence>
<dbReference type="RefSeq" id="WP_238895827.1">
    <property type="nucleotide sequence ID" value="NZ_JAKOGG010000004.1"/>
</dbReference>
<dbReference type="Pfam" id="PF06114">
    <property type="entry name" value="Peptidase_M78"/>
    <property type="match status" value="1"/>
</dbReference>
<organism evidence="2 3">
    <name type="scientific">Shewanella electrica</name>
    <dbReference type="NCBI Taxonomy" id="515560"/>
    <lineage>
        <taxon>Bacteria</taxon>
        <taxon>Pseudomonadati</taxon>
        <taxon>Pseudomonadota</taxon>
        <taxon>Gammaproteobacteria</taxon>
        <taxon>Alteromonadales</taxon>
        <taxon>Shewanellaceae</taxon>
        <taxon>Shewanella</taxon>
    </lineage>
</organism>